<evidence type="ECO:0000313" key="2">
    <source>
        <dbReference type="EMBL" id="MFC3076443.1"/>
    </source>
</evidence>
<feature type="region of interest" description="Disordered" evidence="1">
    <location>
        <begin position="350"/>
        <end position="369"/>
    </location>
</feature>
<accession>A0ABV7DQC5</accession>
<feature type="compositionally biased region" description="Pro residues" evidence="1">
    <location>
        <begin position="125"/>
        <end position="134"/>
    </location>
</feature>
<gene>
    <name evidence="2" type="ORF">ACFOHH_25250</name>
</gene>
<evidence type="ECO:0000313" key="3">
    <source>
        <dbReference type="Proteomes" id="UP001595377"/>
    </source>
</evidence>
<comment type="caution">
    <text evidence="2">The sequence shown here is derived from an EMBL/GenBank/DDBJ whole genome shotgun (WGS) entry which is preliminary data.</text>
</comment>
<proteinExistence type="predicted"/>
<feature type="compositionally biased region" description="Basic and acidic residues" evidence="1">
    <location>
        <begin position="358"/>
        <end position="369"/>
    </location>
</feature>
<evidence type="ECO:0008006" key="4">
    <source>
        <dbReference type="Google" id="ProtNLM"/>
    </source>
</evidence>
<protein>
    <recommendedName>
        <fullName evidence="4">TolB amino-terminal domain-containing protein</fullName>
    </recommendedName>
</protein>
<dbReference type="EMBL" id="JBHRSP010000054">
    <property type="protein sequence ID" value="MFC3076443.1"/>
    <property type="molecule type" value="Genomic_DNA"/>
</dbReference>
<sequence length="369" mass="39700">MSGTVRPDSEAVRRALDAILSSEAFARSERLRSFLGYVVENELSGKAATLKGYSIGIDVFGRPPGFDAGNDPLVRVQAGKLRKLLDHYYETDGADEALRIRIPLGSYVPEYEMRATPPAADPEALPEPPPAAPPPHHRRRRSRGGWLPAPVSSPLALFSLLPLFFLAPTTYPGTTSAAIDEPGLTRAVQDRLSGRANALPRVQILQCWPASGECSALAEALAASIAYHKTVRIDDRQDGDGAPLAYSVRIDNQPDGRALFMRLVHDQTGATVYARHLWREELSSESSITYEAVSFAARTLSPNGLVYRHALRAGIASSLMRCLADTVQSAPPGGPETVDPEACPLGMPEAVAEAAPDGDGRAADRTLMR</sequence>
<organism evidence="2 3">
    <name type="scientific">Shinella pollutisoli</name>
    <dbReference type="NCBI Taxonomy" id="2250594"/>
    <lineage>
        <taxon>Bacteria</taxon>
        <taxon>Pseudomonadati</taxon>
        <taxon>Pseudomonadota</taxon>
        <taxon>Alphaproteobacteria</taxon>
        <taxon>Hyphomicrobiales</taxon>
        <taxon>Rhizobiaceae</taxon>
        <taxon>Shinella</taxon>
    </lineage>
</organism>
<feature type="region of interest" description="Disordered" evidence="1">
    <location>
        <begin position="117"/>
        <end position="145"/>
    </location>
</feature>
<dbReference type="Proteomes" id="UP001595377">
    <property type="component" value="Unassembled WGS sequence"/>
</dbReference>
<evidence type="ECO:0000256" key="1">
    <source>
        <dbReference type="SAM" id="MobiDB-lite"/>
    </source>
</evidence>
<keyword evidence="3" id="KW-1185">Reference proteome</keyword>
<reference evidence="3" key="1">
    <citation type="journal article" date="2019" name="Int. J. Syst. Evol. Microbiol.">
        <title>The Global Catalogue of Microorganisms (GCM) 10K type strain sequencing project: providing services to taxonomists for standard genome sequencing and annotation.</title>
        <authorList>
            <consortium name="The Broad Institute Genomics Platform"/>
            <consortium name="The Broad Institute Genome Sequencing Center for Infectious Disease"/>
            <person name="Wu L."/>
            <person name="Ma J."/>
        </authorList>
    </citation>
    <scope>NUCLEOTIDE SEQUENCE [LARGE SCALE GENOMIC DNA]</scope>
    <source>
        <strain evidence="3">KCTC 52677</strain>
    </source>
</reference>
<dbReference type="RefSeq" id="WP_257318026.1">
    <property type="nucleotide sequence ID" value="NZ_JANFDG010000038.1"/>
</dbReference>
<name>A0ABV7DQC5_9HYPH</name>